<dbReference type="GO" id="GO:0042597">
    <property type="term" value="C:periplasmic space"/>
    <property type="evidence" value="ECO:0007669"/>
    <property type="project" value="UniProtKB-ARBA"/>
</dbReference>
<feature type="domain" description="Solute-binding protein family 5" evidence="4">
    <location>
        <begin position="52"/>
        <end position="395"/>
    </location>
</feature>
<dbReference type="InterPro" id="IPR030678">
    <property type="entry name" value="Peptide/Ni-bd"/>
</dbReference>
<dbReference type="Pfam" id="PF00496">
    <property type="entry name" value="SBP_bac_5"/>
    <property type="match status" value="1"/>
</dbReference>
<evidence type="ECO:0000313" key="5">
    <source>
        <dbReference type="EMBL" id="ERT69260.1"/>
    </source>
</evidence>
<protein>
    <recommendedName>
        <fullName evidence="4">Solute-binding protein family 5 domain-containing protein</fullName>
    </recommendedName>
</protein>
<dbReference type="Gene3D" id="3.40.190.10">
    <property type="entry name" value="Periplasmic binding protein-like II"/>
    <property type="match status" value="1"/>
</dbReference>
<dbReference type="Gene3D" id="3.10.105.10">
    <property type="entry name" value="Dipeptide-binding Protein, Domain 3"/>
    <property type="match status" value="1"/>
</dbReference>
<sequence>MSVAIFSATINIVQEGDPRTFDPHFGNDGFSLRINRLLYSRLLEKNSNMETVLGVAKSYKFIDNKTINFTLKDNVFFQNGENLTSEDVKFSFERMKKSPRIAGILPPIKEIIIKDKYNFQMILEKPFSSIIDQLTHPALSIVSKNYLTKNPDILVEQPMGSGKYILESWSPGEGLVLERFENYFDTKPTYEKINIKTIPLATNRTIALETGEADIAFSLPPQDEKTINSNENLKFISKPSYSYTYMGLNLKKDIFKDSNIRKGINLAIDKEAILEVVLNGEGKIANSPVAKGVKGHNPNLKNLGYDKNEASKLLTPLKDKILTLATMSNNIDIQTAEIIAGYLNDIGVSVQITVLEPSIYWFKTNSGEFDMFIGSWGSVTGDSDYALYPTHHSSAFGAPGNRTFFSDEKVDKLLEEARSTLDKNKREIIYQQIQEIIVNNNSEVMLFYRDLNGALNKKVQGFEMYPIPIHDYSLGTIY</sequence>
<dbReference type="InterPro" id="IPR039424">
    <property type="entry name" value="SBP_5"/>
</dbReference>
<dbReference type="Gene3D" id="3.90.76.10">
    <property type="entry name" value="Dipeptide-binding Protein, Domain 1"/>
    <property type="match status" value="1"/>
</dbReference>
<dbReference type="InterPro" id="IPR000914">
    <property type="entry name" value="SBP_5_dom"/>
</dbReference>
<gene>
    <name evidence="5" type="ORF">HMPREF0202_00769</name>
</gene>
<keyword evidence="3" id="KW-0732">Signal</keyword>
<keyword evidence="6" id="KW-1185">Reference proteome</keyword>
<dbReference type="PANTHER" id="PTHR30290:SF9">
    <property type="entry name" value="OLIGOPEPTIDE-BINDING PROTEIN APPA"/>
    <property type="match status" value="1"/>
</dbReference>
<dbReference type="GO" id="GO:1904680">
    <property type="term" value="F:peptide transmembrane transporter activity"/>
    <property type="evidence" value="ECO:0007669"/>
    <property type="project" value="TreeGrafter"/>
</dbReference>
<dbReference type="eggNOG" id="COG0747">
    <property type="taxonomic scope" value="Bacteria"/>
</dbReference>
<evidence type="ECO:0000259" key="4">
    <source>
        <dbReference type="Pfam" id="PF00496"/>
    </source>
</evidence>
<dbReference type="PANTHER" id="PTHR30290">
    <property type="entry name" value="PERIPLASMIC BINDING COMPONENT OF ABC TRANSPORTER"/>
    <property type="match status" value="1"/>
</dbReference>
<organism evidence="5 6">
    <name type="scientific">Cetobacterium somerae ATCC BAA-474</name>
    <dbReference type="NCBI Taxonomy" id="1319815"/>
    <lineage>
        <taxon>Bacteria</taxon>
        <taxon>Fusobacteriati</taxon>
        <taxon>Fusobacteriota</taxon>
        <taxon>Fusobacteriia</taxon>
        <taxon>Fusobacteriales</taxon>
        <taxon>Fusobacteriaceae</taxon>
        <taxon>Cetobacterium</taxon>
    </lineage>
</organism>
<comment type="caution">
    <text evidence="5">The sequence shown here is derived from an EMBL/GenBank/DDBJ whole genome shotgun (WGS) entry which is preliminary data.</text>
</comment>
<dbReference type="Proteomes" id="UP000017081">
    <property type="component" value="Unassembled WGS sequence"/>
</dbReference>
<dbReference type="GO" id="GO:0043190">
    <property type="term" value="C:ATP-binding cassette (ABC) transporter complex"/>
    <property type="evidence" value="ECO:0007669"/>
    <property type="project" value="InterPro"/>
</dbReference>
<comment type="similarity">
    <text evidence="1">Belongs to the bacterial solute-binding protein 5 family.</text>
</comment>
<dbReference type="SUPFAM" id="SSF53850">
    <property type="entry name" value="Periplasmic binding protein-like II"/>
    <property type="match status" value="1"/>
</dbReference>
<dbReference type="HOGENOM" id="CLU_017028_7_4_0"/>
<evidence type="ECO:0000256" key="1">
    <source>
        <dbReference type="ARBA" id="ARBA00005695"/>
    </source>
</evidence>
<reference evidence="5 6" key="1">
    <citation type="submission" date="2013-08" db="EMBL/GenBank/DDBJ databases">
        <authorList>
            <person name="Weinstock G."/>
            <person name="Sodergren E."/>
            <person name="Wylie T."/>
            <person name="Fulton L."/>
            <person name="Fulton R."/>
            <person name="Fronick C."/>
            <person name="O'Laughlin M."/>
            <person name="Godfrey J."/>
            <person name="Miner T."/>
            <person name="Herter B."/>
            <person name="Appelbaum E."/>
            <person name="Cordes M."/>
            <person name="Lek S."/>
            <person name="Wollam A."/>
            <person name="Pepin K.H."/>
            <person name="Palsikar V.B."/>
            <person name="Mitreva M."/>
            <person name="Wilson R.K."/>
        </authorList>
    </citation>
    <scope>NUCLEOTIDE SEQUENCE [LARGE SCALE GENOMIC DNA]</scope>
    <source>
        <strain evidence="5 6">ATCC BAA-474</strain>
    </source>
</reference>
<accession>U7VCK5</accession>
<dbReference type="AlphaFoldDB" id="U7VCK5"/>
<name>U7VCK5_9FUSO</name>
<evidence type="ECO:0000256" key="3">
    <source>
        <dbReference type="ARBA" id="ARBA00022729"/>
    </source>
</evidence>
<evidence type="ECO:0000256" key="2">
    <source>
        <dbReference type="ARBA" id="ARBA00022448"/>
    </source>
</evidence>
<dbReference type="EMBL" id="AXZF01000029">
    <property type="protein sequence ID" value="ERT69260.1"/>
    <property type="molecule type" value="Genomic_DNA"/>
</dbReference>
<proteinExistence type="inferred from homology"/>
<dbReference type="STRING" id="1319815.HMPREF0202_00769"/>
<dbReference type="PIRSF" id="PIRSF002741">
    <property type="entry name" value="MppA"/>
    <property type="match status" value="1"/>
</dbReference>
<dbReference type="GO" id="GO:0015833">
    <property type="term" value="P:peptide transport"/>
    <property type="evidence" value="ECO:0007669"/>
    <property type="project" value="TreeGrafter"/>
</dbReference>
<keyword evidence="2" id="KW-0813">Transport</keyword>
<evidence type="ECO:0000313" key="6">
    <source>
        <dbReference type="Proteomes" id="UP000017081"/>
    </source>
</evidence>